<evidence type="ECO:0000313" key="7">
    <source>
        <dbReference type="Proteomes" id="UP000001868"/>
    </source>
</evidence>
<dbReference type="Proteomes" id="UP000001868">
    <property type="component" value="Chromosome"/>
</dbReference>
<dbReference type="GO" id="GO:0046872">
    <property type="term" value="F:metal ion binding"/>
    <property type="evidence" value="ECO:0007669"/>
    <property type="project" value="UniProtKB-KW"/>
</dbReference>
<dbReference type="AlphaFoldDB" id="B4RAU7"/>
<accession>B4RAU7</accession>
<evidence type="ECO:0000259" key="5">
    <source>
        <dbReference type="PROSITE" id="PS51007"/>
    </source>
</evidence>
<dbReference type="GO" id="GO:0020037">
    <property type="term" value="F:heme binding"/>
    <property type="evidence" value="ECO:0007669"/>
    <property type="project" value="InterPro"/>
</dbReference>
<dbReference type="SUPFAM" id="SSF46626">
    <property type="entry name" value="Cytochrome c"/>
    <property type="match status" value="1"/>
</dbReference>
<evidence type="ECO:0000256" key="4">
    <source>
        <dbReference type="PROSITE-ProRule" id="PRU00433"/>
    </source>
</evidence>
<dbReference type="Gene3D" id="1.10.760.10">
    <property type="entry name" value="Cytochrome c-like domain"/>
    <property type="match status" value="1"/>
</dbReference>
<dbReference type="STRING" id="450851.PHZ_c1587"/>
<keyword evidence="2 4" id="KW-0479">Metal-binding</keyword>
<organism evidence="6 7">
    <name type="scientific">Phenylobacterium zucineum (strain HLK1)</name>
    <dbReference type="NCBI Taxonomy" id="450851"/>
    <lineage>
        <taxon>Bacteria</taxon>
        <taxon>Pseudomonadati</taxon>
        <taxon>Pseudomonadota</taxon>
        <taxon>Alphaproteobacteria</taxon>
        <taxon>Caulobacterales</taxon>
        <taxon>Caulobacteraceae</taxon>
        <taxon>Phenylobacterium</taxon>
    </lineage>
</organism>
<sequence length="126" mass="12808">MPMRGAAAVGACAALLVGGCGKTGGGPTAIAGADPGQGRRVIERVGCGACHVIPGVRWPQSRVGPSLEGFGRRALIAGRFPNTADTLALWVRDAPALSPGTGMPAIPLTEQEARDVAAYLYTLDAR</sequence>
<reference evidence="6 7" key="1">
    <citation type="journal article" date="2008" name="BMC Genomics">
        <title>Complete genome of Phenylobacterium zucineum - a novel facultative intracellular bacterium isolated from human erythroleukemia cell line K562.</title>
        <authorList>
            <person name="Luo Y."/>
            <person name="Xu X."/>
            <person name="Ding Z."/>
            <person name="Liu Z."/>
            <person name="Zhang B."/>
            <person name="Yan Z."/>
            <person name="Sun J."/>
            <person name="Hu S."/>
            <person name="Hu X."/>
        </authorList>
    </citation>
    <scope>NUCLEOTIDE SEQUENCE [LARGE SCALE GENOMIC DNA]</scope>
    <source>
        <strain evidence="6 7">HLK1</strain>
    </source>
</reference>
<evidence type="ECO:0000313" key="6">
    <source>
        <dbReference type="EMBL" id="ACG77998.1"/>
    </source>
</evidence>
<keyword evidence="1 4" id="KW-0349">Heme</keyword>
<dbReference type="Pfam" id="PF00034">
    <property type="entry name" value="Cytochrom_C"/>
    <property type="match status" value="1"/>
</dbReference>
<dbReference type="PROSITE" id="PS51257">
    <property type="entry name" value="PROKAR_LIPOPROTEIN"/>
    <property type="match status" value="1"/>
</dbReference>
<dbReference type="KEGG" id="pzu:PHZ_c1587"/>
<dbReference type="HOGENOM" id="CLU_122806_1_0_5"/>
<dbReference type="GO" id="GO:0009055">
    <property type="term" value="F:electron transfer activity"/>
    <property type="evidence" value="ECO:0007669"/>
    <property type="project" value="InterPro"/>
</dbReference>
<gene>
    <name evidence="6" type="ordered locus">PHZ_c1587</name>
</gene>
<protein>
    <submittedName>
        <fullName evidence="6">Putative cytochrome c</fullName>
    </submittedName>
</protein>
<keyword evidence="7" id="KW-1185">Reference proteome</keyword>
<dbReference type="InterPro" id="IPR009056">
    <property type="entry name" value="Cyt_c-like_dom"/>
</dbReference>
<proteinExistence type="predicted"/>
<evidence type="ECO:0000256" key="1">
    <source>
        <dbReference type="ARBA" id="ARBA00022617"/>
    </source>
</evidence>
<evidence type="ECO:0000256" key="2">
    <source>
        <dbReference type="ARBA" id="ARBA00022723"/>
    </source>
</evidence>
<evidence type="ECO:0000256" key="3">
    <source>
        <dbReference type="ARBA" id="ARBA00023004"/>
    </source>
</evidence>
<feature type="domain" description="Cytochrome c" evidence="5">
    <location>
        <begin position="33"/>
        <end position="124"/>
    </location>
</feature>
<dbReference type="EMBL" id="CP000747">
    <property type="protein sequence ID" value="ACG77998.1"/>
    <property type="molecule type" value="Genomic_DNA"/>
</dbReference>
<dbReference type="eggNOG" id="COG3474">
    <property type="taxonomic scope" value="Bacteria"/>
</dbReference>
<name>B4RAU7_PHEZH</name>
<dbReference type="RefSeq" id="WP_012522141.1">
    <property type="nucleotide sequence ID" value="NC_011144.1"/>
</dbReference>
<dbReference type="PROSITE" id="PS51007">
    <property type="entry name" value="CYTC"/>
    <property type="match status" value="1"/>
</dbReference>
<keyword evidence="3 4" id="KW-0408">Iron</keyword>
<dbReference type="InterPro" id="IPR036909">
    <property type="entry name" value="Cyt_c-like_dom_sf"/>
</dbReference>